<evidence type="ECO:0000313" key="6">
    <source>
        <dbReference type="Proteomes" id="UP000322234"/>
    </source>
</evidence>
<reference evidence="5" key="1">
    <citation type="submission" date="2019-10" db="EMBL/GenBank/DDBJ databases">
        <title>The sequence and de novo assembly of the wild yak genome.</title>
        <authorList>
            <person name="Liu Y."/>
        </authorList>
    </citation>
    <scope>NUCLEOTIDE SEQUENCE [LARGE SCALE GENOMIC DNA]</scope>
    <source>
        <strain evidence="5">WY2019</strain>
    </source>
</reference>
<sequence>MRVEELRVYLQPASVFKLKSFPEGEEHTIPKAPAVINQQMSQEQVCMGEFWGHSRALHPPSTFQGRTSVCASHKGAVPGVRECPDLGLGVGAARRSGAASSSPRAVRHAAVADVGHAVGAVLRAAAEEKHNSFKMPTKKHRRKDPESPQEPSEKTKEQLVEGELRKLRQQFRKMVDSRKSFNFRSQQKITNQRKEIKTLQEEQDEITLLLNLIKSSRNLDLNEKNYLELRFLLQTKEDYEALIKSMKLLLAELDEKIVQMEKKIVNQRQIFTKIQEANNPRKLQKQIHILETRLNLVTVHFDQMLTTNAKLRKEIEDLRHEKAAYDNVYQHLRRRLLTQKKTMNVAIEQSAQAYEQRLEAMARMAAMKDRQQKDISQYNLEIRELERVYDHETKLKSFLLIKLNDRLEFEEQSKKEEALKAKKYGKKSKGASFESYEVAHLRLLKLSKTGNLNQLIEEFLAKEEKNFARFTYVTELNNDMEMMHKKIERIQQNEILRLRSQQKSSHDDSYSILRELEEKLKKTTEEADMYENDYREITKTLEYLKNSVENLFKKINCDATKILVQLGETGKVTDINLPQYFAIIEKKTNDLLVLESYKRLMEMEVAEAEVQPSFLNPFWGGSALLKPAEPIKVIPPVLGADPLSDKLDEVEQPLDHSSLRQMVLSHYATRESRNRDSMPEKGDELKSKKKVTV</sequence>
<dbReference type="AlphaFoldDB" id="A0A6B0RA41"/>
<dbReference type="InterPro" id="IPR051876">
    <property type="entry name" value="ODA-DC/CCD"/>
</dbReference>
<dbReference type="GO" id="GO:0005930">
    <property type="term" value="C:axoneme"/>
    <property type="evidence" value="ECO:0007669"/>
    <property type="project" value="TreeGrafter"/>
</dbReference>
<feature type="coiled-coil region" evidence="2">
    <location>
        <begin position="473"/>
        <end position="540"/>
    </location>
</feature>
<evidence type="ECO:0000313" key="5">
    <source>
        <dbReference type="EMBL" id="MXQ84343.1"/>
    </source>
</evidence>
<feature type="compositionally biased region" description="Basic and acidic residues" evidence="3">
    <location>
        <begin position="668"/>
        <end position="686"/>
    </location>
</feature>
<dbReference type="Pfam" id="PF21773">
    <property type="entry name" value="ODAD1_CC"/>
    <property type="match status" value="1"/>
</dbReference>
<keyword evidence="6" id="KW-1185">Reference proteome</keyword>
<feature type="coiled-coil region" evidence="2">
    <location>
        <begin position="182"/>
        <end position="209"/>
    </location>
</feature>
<comment type="caution">
    <text evidence="5">The sequence shown here is derived from an EMBL/GenBank/DDBJ whole genome shotgun (WGS) entry which is preliminary data.</text>
</comment>
<name>A0A6B0RA41_9CETA</name>
<dbReference type="GO" id="GO:0036158">
    <property type="term" value="P:outer dynein arm assembly"/>
    <property type="evidence" value="ECO:0007669"/>
    <property type="project" value="TreeGrafter"/>
</dbReference>
<organism evidence="5 6">
    <name type="scientific">Bos mutus</name>
    <name type="common">wild yak</name>
    <dbReference type="NCBI Taxonomy" id="72004"/>
    <lineage>
        <taxon>Eukaryota</taxon>
        <taxon>Metazoa</taxon>
        <taxon>Chordata</taxon>
        <taxon>Craniata</taxon>
        <taxon>Vertebrata</taxon>
        <taxon>Euteleostomi</taxon>
        <taxon>Mammalia</taxon>
        <taxon>Eutheria</taxon>
        <taxon>Laurasiatheria</taxon>
        <taxon>Artiodactyla</taxon>
        <taxon>Ruminantia</taxon>
        <taxon>Pecora</taxon>
        <taxon>Bovidae</taxon>
        <taxon>Bovinae</taxon>
        <taxon>Bos</taxon>
    </lineage>
</organism>
<evidence type="ECO:0000256" key="2">
    <source>
        <dbReference type="SAM" id="Coils"/>
    </source>
</evidence>
<dbReference type="GO" id="GO:0003341">
    <property type="term" value="P:cilium movement"/>
    <property type="evidence" value="ECO:0007669"/>
    <property type="project" value="TreeGrafter"/>
</dbReference>
<protein>
    <recommendedName>
        <fullName evidence="4">ODAD1 central coiled coil region domain-containing protein</fullName>
    </recommendedName>
</protein>
<keyword evidence="1 2" id="KW-0175">Coiled coil</keyword>
<evidence type="ECO:0000256" key="1">
    <source>
        <dbReference type="ARBA" id="ARBA00023054"/>
    </source>
</evidence>
<feature type="region of interest" description="Disordered" evidence="3">
    <location>
        <begin position="126"/>
        <end position="160"/>
    </location>
</feature>
<feature type="coiled-coil region" evidence="2">
    <location>
        <begin position="368"/>
        <end position="395"/>
    </location>
</feature>
<dbReference type="EMBL" id="VBQZ03000021">
    <property type="protein sequence ID" value="MXQ84343.1"/>
    <property type="molecule type" value="Genomic_DNA"/>
</dbReference>
<proteinExistence type="predicted"/>
<dbReference type="PANTHER" id="PTHR21694">
    <property type="entry name" value="COILED-COIL DOMAIN-CONTAINING PROTEIN 63"/>
    <property type="match status" value="1"/>
</dbReference>
<feature type="region of interest" description="Disordered" evidence="3">
    <location>
        <begin position="666"/>
        <end position="693"/>
    </location>
</feature>
<feature type="coiled-coil region" evidence="2">
    <location>
        <begin position="301"/>
        <end position="335"/>
    </location>
</feature>
<feature type="compositionally biased region" description="Basic and acidic residues" evidence="3">
    <location>
        <begin position="143"/>
        <end position="160"/>
    </location>
</feature>
<dbReference type="InterPro" id="IPR049258">
    <property type="entry name" value="ODAD1_CC"/>
</dbReference>
<evidence type="ECO:0000256" key="3">
    <source>
        <dbReference type="SAM" id="MobiDB-lite"/>
    </source>
</evidence>
<evidence type="ECO:0000259" key="4">
    <source>
        <dbReference type="Pfam" id="PF21773"/>
    </source>
</evidence>
<dbReference type="Proteomes" id="UP000322234">
    <property type="component" value="Unassembled WGS sequence"/>
</dbReference>
<accession>A0A6B0RA41</accession>
<feature type="domain" description="ODAD1 central coiled coil region" evidence="4">
    <location>
        <begin position="284"/>
        <end position="568"/>
    </location>
</feature>
<dbReference type="PANTHER" id="PTHR21694:SF18">
    <property type="entry name" value="COILED-COIL DOMAIN-CONTAINING PROTEIN 63"/>
    <property type="match status" value="1"/>
</dbReference>
<feature type="coiled-coil region" evidence="2">
    <location>
        <begin position="236"/>
        <end position="270"/>
    </location>
</feature>
<gene>
    <name evidence="5" type="ORF">E5288_WYG020629</name>
</gene>